<sequence>MNTPNPKNELSVSILEDQTISTAVFIASNQVLVGAHAPTNTATERN</sequence>
<evidence type="ECO:0000313" key="2">
    <source>
        <dbReference type="Proteomes" id="UP001056109"/>
    </source>
</evidence>
<proteinExistence type="predicted"/>
<organism evidence="1 2">
    <name type="scientific">Arcanobacterium pinnipediorum</name>
    <dbReference type="NCBI Taxonomy" id="1503041"/>
    <lineage>
        <taxon>Bacteria</taxon>
        <taxon>Bacillati</taxon>
        <taxon>Actinomycetota</taxon>
        <taxon>Actinomycetes</taxon>
        <taxon>Actinomycetales</taxon>
        <taxon>Actinomycetaceae</taxon>
        <taxon>Arcanobacterium</taxon>
    </lineage>
</organism>
<reference evidence="1" key="1">
    <citation type="submission" date="2022-06" db="EMBL/GenBank/DDBJ databases">
        <title>Complete Genome Sequence of Arcanobacterium pinnipediorum strain DSM 28752 isolated from a harbour seal.</title>
        <authorList>
            <person name="Borowiak M."/>
            <person name="Kreitlow A."/>
            <person name="Alssahen M."/>
            <person name="Malorny B."/>
            <person name="Laemmler C."/>
            <person name="Prenger-Berninghoff E."/>
            <person name="Siebert U."/>
            <person name="Ploetz M."/>
            <person name="Abdulmawjood A."/>
        </authorList>
    </citation>
    <scope>NUCLEOTIDE SEQUENCE</scope>
    <source>
        <strain evidence="1">DSM 28752</strain>
    </source>
</reference>
<dbReference type="Proteomes" id="UP001056109">
    <property type="component" value="Chromosome"/>
</dbReference>
<name>A0ABY5AEX0_9ACTO</name>
<dbReference type="EMBL" id="CP099547">
    <property type="protein sequence ID" value="USR78759.1"/>
    <property type="molecule type" value="Genomic_DNA"/>
</dbReference>
<keyword evidence="2" id="KW-1185">Reference proteome</keyword>
<dbReference type="RefSeq" id="WP_252672573.1">
    <property type="nucleotide sequence ID" value="NZ_CP099547.1"/>
</dbReference>
<accession>A0ABY5AEX0</accession>
<protein>
    <submittedName>
        <fullName evidence="1">Uncharacterized protein</fullName>
    </submittedName>
</protein>
<gene>
    <name evidence="1" type="ORF">NG665_05030</name>
</gene>
<evidence type="ECO:0000313" key="1">
    <source>
        <dbReference type="EMBL" id="USR78759.1"/>
    </source>
</evidence>